<evidence type="ECO:0000313" key="2">
    <source>
        <dbReference type="Proteomes" id="UP000261174"/>
    </source>
</evidence>
<sequence length="62" mass="7021">MSSKEKEIREFSEKMLKGTALALKKLVEARAANNETMIVSDNNGKFKKVPARELLDIVRKQS</sequence>
<dbReference type="AlphaFoldDB" id="A0A3E1P7Q1"/>
<organism evidence="1 2">
    <name type="scientific">Chitinophaga silvisoli</name>
    <dbReference type="NCBI Taxonomy" id="2291814"/>
    <lineage>
        <taxon>Bacteria</taxon>
        <taxon>Pseudomonadati</taxon>
        <taxon>Bacteroidota</taxon>
        <taxon>Chitinophagia</taxon>
        <taxon>Chitinophagales</taxon>
        <taxon>Chitinophagaceae</taxon>
        <taxon>Chitinophaga</taxon>
    </lineage>
</organism>
<protein>
    <submittedName>
        <fullName evidence="1">Uncharacterized protein</fullName>
    </submittedName>
</protein>
<gene>
    <name evidence="1" type="ORF">DXN04_00705</name>
</gene>
<keyword evidence="2" id="KW-1185">Reference proteome</keyword>
<name>A0A3E1P7Q1_9BACT</name>
<reference evidence="1 2" key="1">
    <citation type="submission" date="2018-08" db="EMBL/GenBank/DDBJ databases">
        <title>Chitinophaga sp. K20C18050901, a novel bacterium isolated from forest soil.</title>
        <authorList>
            <person name="Wang C."/>
        </authorList>
    </citation>
    <scope>NUCLEOTIDE SEQUENCE [LARGE SCALE GENOMIC DNA]</scope>
    <source>
        <strain evidence="1 2">K20C18050901</strain>
    </source>
</reference>
<accession>A0A3E1P7Q1</accession>
<evidence type="ECO:0000313" key="1">
    <source>
        <dbReference type="EMBL" id="RFM36068.1"/>
    </source>
</evidence>
<proteinExistence type="predicted"/>
<comment type="caution">
    <text evidence="1">The sequence shown here is derived from an EMBL/GenBank/DDBJ whole genome shotgun (WGS) entry which is preliminary data.</text>
</comment>
<dbReference type="Proteomes" id="UP000261174">
    <property type="component" value="Unassembled WGS sequence"/>
</dbReference>
<dbReference type="EMBL" id="QTJV01000001">
    <property type="protein sequence ID" value="RFM36068.1"/>
    <property type="molecule type" value="Genomic_DNA"/>
</dbReference>